<proteinExistence type="predicted"/>
<keyword evidence="3" id="KW-0067">ATP-binding</keyword>
<name>A0ABW9XGY3_9SPHN</name>
<evidence type="ECO:0000256" key="2">
    <source>
        <dbReference type="ARBA" id="ARBA00022801"/>
    </source>
</evidence>
<dbReference type="InterPro" id="IPR006500">
    <property type="entry name" value="Helicase_put_C_phage/plasmid"/>
</dbReference>
<dbReference type="Pfam" id="PF22763">
    <property type="entry name" value="NrS1-1_pol-like_HBD"/>
    <property type="match status" value="1"/>
</dbReference>
<evidence type="ECO:0000313" key="5">
    <source>
        <dbReference type="EMBL" id="NBC37751.1"/>
    </source>
</evidence>
<dbReference type="PROSITE" id="PS51206">
    <property type="entry name" value="SF3_HELICASE_1"/>
    <property type="match status" value="1"/>
</dbReference>
<dbReference type="InterPro" id="IPR014015">
    <property type="entry name" value="Helicase_SF3_DNA-vir"/>
</dbReference>
<organism evidence="5 6">
    <name type="scientific">Novosphingobium ovatum</name>
    <dbReference type="NCBI Taxonomy" id="1908523"/>
    <lineage>
        <taxon>Bacteria</taxon>
        <taxon>Pseudomonadati</taxon>
        <taxon>Pseudomonadota</taxon>
        <taxon>Alphaproteobacteria</taxon>
        <taxon>Sphingomonadales</taxon>
        <taxon>Sphingomonadaceae</taxon>
        <taxon>Novosphingobium</taxon>
    </lineage>
</organism>
<dbReference type="InterPro" id="IPR014818">
    <property type="entry name" value="Phage/plasmid_primase_P4_C"/>
</dbReference>
<accession>A0ABW9XGY3</accession>
<dbReference type="Gene3D" id="3.40.50.300">
    <property type="entry name" value="P-loop containing nucleotide triphosphate hydrolases"/>
    <property type="match status" value="1"/>
</dbReference>
<dbReference type="Pfam" id="PF08706">
    <property type="entry name" value="D5_N"/>
    <property type="match status" value="1"/>
</dbReference>
<dbReference type="SMART" id="SM00885">
    <property type="entry name" value="D5_N"/>
    <property type="match status" value="1"/>
</dbReference>
<feature type="domain" description="SF3 helicase" evidence="4">
    <location>
        <begin position="480"/>
        <end position="639"/>
    </location>
</feature>
<evidence type="ECO:0000256" key="1">
    <source>
        <dbReference type="ARBA" id="ARBA00022741"/>
    </source>
</evidence>
<evidence type="ECO:0000313" key="6">
    <source>
        <dbReference type="Proteomes" id="UP000753724"/>
    </source>
</evidence>
<dbReference type="NCBIfam" id="TIGR01613">
    <property type="entry name" value="primase_Cterm"/>
    <property type="match status" value="1"/>
</dbReference>
<sequence>MAPLARFPRWINWRLVQDAHRPGKPRKIPINPRTGQPCGANDPSAWCSYDEAEAAARRSGDRMGFCFVQGDGLFFLDLDNCRDPVTGELSIIAQKLVNVWDGQAAIEVSQSGRGLHIFGWASVIPEHACKNTDLGLELYHKDRFVAFTDDRSMGTLGGVDVSNTLAKIIAALFIPASTQHVQADWGLEDKGVAPDDALLLETMLCSRSAASTFGNKAPFAALWVADADALAKAFPSQNGYDPYDRSSADAALACHLAYWCGSDLPRIERFMRESALLREKWDERPDYLHRTISHAISVVGARARPLHGHLAAPANHGLIGEALPVLSSSVDAEVSEDAIAEAFKAEYAGGMKFDHQRGKWFVYDPLSHWVRDDRRGAFHRARLACRAMGRGKRLLGKASTAEGVEKLLRADPVFAVTSDVWDRSPMLLGVPGGAVDLRTGELLPASPEHMITKTTSVVPAPGLPLLWLRVLAELFPGDTELVCFLKRFFGYVLTGSTREHALLFFLGPGGNGKSTVLNVLTKMLASYAATATMETFMATSQDRHTTDLAMLQGPRLVTASETESGKFWAEARLKALTGGDPITARFMRQDNFTFPPQFKLIIAGNHPPRLRNADDAMRRRLFIVPFLVKPNAPDPKLEEKLQAELPQILAWCIEGALEWQREGLNPPQSVRLASEEYFETQDIFGQWLTEKCELAVTARGKPDPLFQSWAAYAQKVGFAPGDTRAFADSLKARGFGKQRSNGQKYYTGLALKVEGLVN</sequence>
<dbReference type="InterPro" id="IPR051620">
    <property type="entry name" value="ORF904-like_C"/>
</dbReference>
<dbReference type="SUPFAM" id="SSF52540">
    <property type="entry name" value="P-loop containing nucleoside triphosphate hydrolases"/>
    <property type="match status" value="1"/>
</dbReference>
<dbReference type="PANTHER" id="PTHR35372:SF2">
    <property type="entry name" value="SF3 HELICASE DOMAIN-CONTAINING PROTEIN"/>
    <property type="match status" value="1"/>
</dbReference>
<keyword evidence="1" id="KW-0547">Nucleotide-binding</keyword>
<keyword evidence="6" id="KW-1185">Reference proteome</keyword>
<comment type="caution">
    <text evidence="5">The sequence shown here is derived from an EMBL/GenBank/DDBJ whole genome shotgun (WGS) entry which is preliminary data.</text>
</comment>
<dbReference type="RefSeq" id="WP_161720128.1">
    <property type="nucleotide sequence ID" value="NZ_JAAAPO010000006.1"/>
</dbReference>
<dbReference type="InterPro" id="IPR045455">
    <property type="entry name" value="NrS-1_pol-like_helicase"/>
</dbReference>
<evidence type="ECO:0000256" key="3">
    <source>
        <dbReference type="ARBA" id="ARBA00022840"/>
    </source>
</evidence>
<dbReference type="EMBL" id="JAAAPO010000006">
    <property type="protein sequence ID" value="NBC37751.1"/>
    <property type="molecule type" value="Genomic_DNA"/>
</dbReference>
<dbReference type="Proteomes" id="UP000753724">
    <property type="component" value="Unassembled WGS sequence"/>
</dbReference>
<dbReference type="InterPro" id="IPR027417">
    <property type="entry name" value="P-loop_NTPase"/>
</dbReference>
<evidence type="ECO:0000259" key="4">
    <source>
        <dbReference type="PROSITE" id="PS51206"/>
    </source>
</evidence>
<dbReference type="Pfam" id="PF19263">
    <property type="entry name" value="DUF5906"/>
    <property type="match status" value="1"/>
</dbReference>
<dbReference type="PANTHER" id="PTHR35372">
    <property type="entry name" value="ATP BINDING PROTEIN-RELATED"/>
    <property type="match status" value="1"/>
</dbReference>
<dbReference type="InterPro" id="IPR054468">
    <property type="entry name" value="NrSPol-like_HBD"/>
</dbReference>
<keyword evidence="2" id="KW-0378">Hydrolase</keyword>
<protein>
    <recommendedName>
        <fullName evidence="4">SF3 helicase domain-containing protein</fullName>
    </recommendedName>
</protein>
<gene>
    <name evidence="5" type="ORF">GTZ99_14440</name>
</gene>
<reference evidence="6" key="1">
    <citation type="submission" date="2020-01" db="EMBL/GenBank/DDBJ databases">
        <title>Sphingomonas sp. strain CSW-10.</title>
        <authorList>
            <person name="Chen W.-M."/>
        </authorList>
    </citation>
    <scope>NUCLEOTIDE SEQUENCE [LARGE SCALE GENOMIC DNA]</scope>
    <source>
        <strain evidence="6">FSY-8</strain>
    </source>
</reference>